<proteinExistence type="predicted"/>
<organism evidence="2 3">
    <name type="scientific">Myodes glareolus</name>
    <name type="common">Bank vole</name>
    <name type="synonym">Clethrionomys glareolus</name>
    <dbReference type="NCBI Taxonomy" id="447135"/>
    <lineage>
        <taxon>Eukaryota</taxon>
        <taxon>Metazoa</taxon>
        <taxon>Chordata</taxon>
        <taxon>Craniata</taxon>
        <taxon>Vertebrata</taxon>
        <taxon>Euteleostomi</taxon>
        <taxon>Mammalia</taxon>
        <taxon>Eutheria</taxon>
        <taxon>Euarchontoglires</taxon>
        <taxon>Glires</taxon>
        <taxon>Rodentia</taxon>
        <taxon>Myomorpha</taxon>
        <taxon>Muroidea</taxon>
        <taxon>Cricetidae</taxon>
        <taxon>Arvicolinae</taxon>
        <taxon>Myodes</taxon>
    </lineage>
</organism>
<dbReference type="PANTHER" id="PTHR10146:SF14">
    <property type="entry name" value="PYRIDOXAL PHOSPHATE HOMEOSTASIS PROTEIN"/>
    <property type="match status" value="1"/>
</dbReference>
<protein>
    <submittedName>
        <fullName evidence="2">Uncharacterized protein</fullName>
    </submittedName>
</protein>
<keyword evidence="3" id="KW-1185">Reference proteome</keyword>
<accession>A0AAW0JCV8</accession>
<dbReference type="PROSITE" id="PS01211">
    <property type="entry name" value="UPF0001"/>
    <property type="match status" value="1"/>
</dbReference>
<dbReference type="InterPro" id="IPR029066">
    <property type="entry name" value="PLP-binding_barrel"/>
</dbReference>
<dbReference type="PANTHER" id="PTHR10146">
    <property type="entry name" value="PROLINE SYNTHETASE CO-TRANSCRIBED BACTERIAL HOMOLOG PROTEIN"/>
    <property type="match status" value="1"/>
</dbReference>
<dbReference type="EMBL" id="JBBHLL010000046">
    <property type="protein sequence ID" value="KAK7824412.1"/>
    <property type="molecule type" value="Genomic_DNA"/>
</dbReference>
<comment type="caution">
    <text evidence="2">The sequence shown here is derived from an EMBL/GenBank/DDBJ whole genome shotgun (WGS) entry which is preliminary data.</text>
</comment>
<keyword evidence="1" id="KW-0663">Pyridoxal phosphate</keyword>
<dbReference type="InterPro" id="IPR011078">
    <property type="entry name" value="PyrdxlP_homeostasis"/>
</dbReference>
<reference evidence="2 3" key="1">
    <citation type="journal article" date="2023" name="bioRxiv">
        <title>Conserved and derived expression patterns and positive selection on dental genes reveal complex evolutionary context of ever-growing rodent molars.</title>
        <authorList>
            <person name="Calamari Z.T."/>
            <person name="Song A."/>
            <person name="Cohen E."/>
            <person name="Akter M."/>
            <person name="Roy R.D."/>
            <person name="Hallikas O."/>
            <person name="Christensen M.M."/>
            <person name="Li P."/>
            <person name="Marangoni P."/>
            <person name="Jernvall J."/>
            <person name="Klein O.D."/>
        </authorList>
    </citation>
    <scope>NUCLEOTIDE SEQUENCE [LARGE SCALE GENOMIC DNA]</scope>
    <source>
        <strain evidence="2">V071</strain>
    </source>
</reference>
<sequence length="89" mass="9856">MLAELEFGFPLRAVNGCIQQNVAPRPQDLPAIQPRLVAVSKIKPADMIKWHFIGHLQKQNVNKLVAVPNLFLLGTVDSKKLADKVNSSQ</sequence>
<evidence type="ECO:0000313" key="3">
    <source>
        <dbReference type="Proteomes" id="UP001488838"/>
    </source>
</evidence>
<dbReference type="Proteomes" id="UP001488838">
    <property type="component" value="Unassembled WGS sequence"/>
</dbReference>
<dbReference type="GO" id="GO:0030170">
    <property type="term" value="F:pyridoxal phosphate binding"/>
    <property type="evidence" value="ECO:0007669"/>
    <property type="project" value="InterPro"/>
</dbReference>
<evidence type="ECO:0000256" key="1">
    <source>
        <dbReference type="ARBA" id="ARBA00022898"/>
    </source>
</evidence>
<dbReference type="AlphaFoldDB" id="A0AAW0JCV8"/>
<dbReference type="Gene3D" id="3.20.20.10">
    <property type="entry name" value="Alanine racemase"/>
    <property type="match status" value="1"/>
</dbReference>
<dbReference type="SUPFAM" id="SSF51419">
    <property type="entry name" value="PLP-binding barrel"/>
    <property type="match status" value="1"/>
</dbReference>
<gene>
    <name evidence="2" type="ORF">U0070_025208</name>
</gene>
<name>A0AAW0JCV8_MYOGA</name>
<evidence type="ECO:0000313" key="2">
    <source>
        <dbReference type="EMBL" id="KAK7824412.1"/>
    </source>
</evidence>